<dbReference type="GO" id="GO:0042781">
    <property type="term" value="F:3'-tRNA processing endoribonuclease activity"/>
    <property type="evidence" value="ECO:0007669"/>
    <property type="project" value="TreeGrafter"/>
</dbReference>
<dbReference type="GO" id="GO:0001682">
    <property type="term" value="P:tRNA 5'-leader removal"/>
    <property type="evidence" value="ECO:0007669"/>
    <property type="project" value="UniProtKB-UniRule"/>
</dbReference>
<dbReference type="Pfam" id="PF00825">
    <property type="entry name" value="Ribonuclease_P"/>
    <property type="match status" value="1"/>
</dbReference>
<dbReference type="EMBL" id="CP040058">
    <property type="protein sequence ID" value="QCP37009.1"/>
    <property type="molecule type" value="Genomic_DNA"/>
</dbReference>
<dbReference type="HAMAP" id="MF_00227">
    <property type="entry name" value="RNase_P"/>
    <property type="match status" value="1"/>
</dbReference>
<evidence type="ECO:0000256" key="3">
    <source>
        <dbReference type="ARBA" id="ARBA00022759"/>
    </source>
</evidence>
<sequence length="115" mass="13643">MKHYHSLRKTKEFQQVYRTGKSKANKYFVLYCMENQLGYNRFGISVSKKVGNSVVRHRVTRLLRESYRLHQSELKQGFDIAVIARNAVKDEGFHKVESALLHLMGLHRLRRDEKH</sequence>
<dbReference type="GO" id="GO:0030677">
    <property type="term" value="C:ribonuclease P complex"/>
    <property type="evidence" value="ECO:0007669"/>
    <property type="project" value="TreeGrafter"/>
</dbReference>
<gene>
    <name evidence="6" type="primary">rnpA</name>
    <name evidence="8" type="ORF">AR1Y2_3555</name>
</gene>
<evidence type="ECO:0000256" key="6">
    <source>
        <dbReference type="HAMAP-Rule" id="MF_00227"/>
    </source>
</evidence>
<dbReference type="Proteomes" id="UP000298653">
    <property type="component" value="Chromosome"/>
</dbReference>
<dbReference type="EC" id="3.1.26.5" evidence="6 7"/>
<dbReference type="NCBIfam" id="TIGR00188">
    <property type="entry name" value="rnpA"/>
    <property type="match status" value="1"/>
</dbReference>
<dbReference type="InterPro" id="IPR014721">
    <property type="entry name" value="Ribsml_uS5_D2-typ_fold_subgr"/>
</dbReference>
<dbReference type="OrthoDB" id="9810867at2"/>
<evidence type="ECO:0000256" key="2">
    <source>
        <dbReference type="ARBA" id="ARBA00022722"/>
    </source>
</evidence>
<organism evidence="8 9">
    <name type="scientific">Anaerostipes rhamnosivorans</name>
    <dbReference type="NCBI Taxonomy" id="1229621"/>
    <lineage>
        <taxon>Bacteria</taxon>
        <taxon>Bacillati</taxon>
        <taxon>Bacillota</taxon>
        <taxon>Clostridia</taxon>
        <taxon>Lachnospirales</taxon>
        <taxon>Lachnospiraceae</taxon>
        <taxon>Anaerostipes</taxon>
    </lineage>
</organism>
<keyword evidence="2 6" id="KW-0540">Nuclease</keyword>
<keyword evidence="4 6" id="KW-0378">Hydrolase</keyword>
<keyword evidence="9" id="KW-1185">Reference proteome</keyword>
<evidence type="ECO:0000313" key="8">
    <source>
        <dbReference type="EMBL" id="QCP37009.1"/>
    </source>
</evidence>
<evidence type="ECO:0000256" key="5">
    <source>
        <dbReference type="ARBA" id="ARBA00022884"/>
    </source>
</evidence>
<dbReference type="Gene3D" id="3.30.230.10">
    <property type="match status" value="1"/>
</dbReference>
<evidence type="ECO:0000256" key="1">
    <source>
        <dbReference type="ARBA" id="ARBA00022694"/>
    </source>
</evidence>
<dbReference type="GO" id="GO:0000049">
    <property type="term" value="F:tRNA binding"/>
    <property type="evidence" value="ECO:0007669"/>
    <property type="project" value="UniProtKB-UniRule"/>
</dbReference>
<proteinExistence type="inferred from homology"/>
<dbReference type="GO" id="GO:0004526">
    <property type="term" value="F:ribonuclease P activity"/>
    <property type="evidence" value="ECO:0007669"/>
    <property type="project" value="UniProtKB-UniRule"/>
</dbReference>
<dbReference type="PANTHER" id="PTHR33992">
    <property type="entry name" value="RIBONUCLEASE P PROTEIN COMPONENT"/>
    <property type="match status" value="1"/>
</dbReference>
<dbReference type="PANTHER" id="PTHR33992:SF1">
    <property type="entry name" value="RIBONUCLEASE P PROTEIN COMPONENT"/>
    <property type="match status" value="1"/>
</dbReference>
<dbReference type="InterPro" id="IPR020568">
    <property type="entry name" value="Ribosomal_Su5_D2-typ_SF"/>
</dbReference>
<keyword evidence="1 6" id="KW-0819">tRNA processing</keyword>
<keyword evidence="3 6" id="KW-0255">Endonuclease</keyword>
<comment type="subunit">
    <text evidence="6">Consists of a catalytic RNA component (M1 or rnpB) and a protein subunit.</text>
</comment>
<reference evidence="8 9" key="1">
    <citation type="submission" date="2019-05" db="EMBL/GenBank/DDBJ databases">
        <title>Complete genome sequencing of Anaerostipes rhamnosivorans.</title>
        <authorList>
            <person name="Bui T.P.N."/>
            <person name="de Vos W.M."/>
        </authorList>
    </citation>
    <scope>NUCLEOTIDE SEQUENCE [LARGE SCALE GENOMIC DNA]</scope>
    <source>
        <strain evidence="8 9">1y2</strain>
    </source>
</reference>
<keyword evidence="5 6" id="KW-0694">RNA-binding</keyword>
<comment type="function">
    <text evidence="6">RNaseP catalyzes the removal of the 5'-leader sequence from pre-tRNA to produce the mature 5'-terminus. It can also cleave other RNA substrates such as 4.5S RNA. The protein component plays an auxiliary but essential role in vivo by binding to the 5'-leader sequence and broadening the substrate specificity of the ribozyme.</text>
</comment>
<dbReference type="AlphaFoldDB" id="A0A4P8IP73"/>
<dbReference type="KEGG" id="arf:AR1Y2_3555"/>
<dbReference type="InterPro" id="IPR000100">
    <property type="entry name" value="RNase_P"/>
</dbReference>
<evidence type="ECO:0000256" key="7">
    <source>
        <dbReference type="NCBIfam" id="TIGR00188"/>
    </source>
</evidence>
<dbReference type="RefSeq" id="WP_137330154.1">
    <property type="nucleotide sequence ID" value="NZ_CP040058.1"/>
</dbReference>
<comment type="similarity">
    <text evidence="6">Belongs to the RnpA family.</text>
</comment>
<evidence type="ECO:0000256" key="4">
    <source>
        <dbReference type="ARBA" id="ARBA00022801"/>
    </source>
</evidence>
<protein>
    <recommendedName>
        <fullName evidence="6 7">Ribonuclease P protein component</fullName>
        <shortName evidence="6">RNase P protein</shortName>
        <shortName evidence="6">RNaseP protein</shortName>
        <ecNumber evidence="6 7">3.1.26.5</ecNumber>
    </recommendedName>
    <alternativeName>
        <fullName evidence="6">Protein C5</fullName>
    </alternativeName>
</protein>
<dbReference type="SUPFAM" id="SSF54211">
    <property type="entry name" value="Ribosomal protein S5 domain 2-like"/>
    <property type="match status" value="1"/>
</dbReference>
<evidence type="ECO:0000313" key="9">
    <source>
        <dbReference type="Proteomes" id="UP000298653"/>
    </source>
</evidence>
<accession>A0A4P8IP73</accession>
<name>A0A4P8IP73_9FIRM</name>
<comment type="catalytic activity">
    <reaction evidence="6">
        <text>Endonucleolytic cleavage of RNA, removing 5'-extranucleotides from tRNA precursor.</text>
        <dbReference type="EC" id="3.1.26.5"/>
    </reaction>
</comment>